<sequence>MTGTGHAKQPRWSVGALAKVTGLTVRTLHHYDELGLLRPSERTHSGHRRYTEPDVQRLYRIRLLRQLGMSLEEIGEVLADPSHGPLRGVLVGHLDRLDDQVWRLEALRRQTRGLLDQLDGPPQQDSGGLLALLGCTGIFDDYLTKEQHEFLDGRSAGLGEIGRKELDAEWPRVLVAIIGHYRAKTPPDDPEVRELGRRLAGIGRDFAGGDPAILASMSAFFRTHGHGVLRDVLPDEPVSDLGDGLWDYVGRVHAAAR</sequence>
<dbReference type="Gene3D" id="1.10.1660.10">
    <property type="match status" value="1"/>
</dbReference>
<dbReference type="RefSeq" id="WP_015100175.1">
    <property type="nucleotide sequence ID" value="NC_019673.1"/>
</dbReference>
<dbReference type="PANTHER" id="PTHR30204">
    <property type="entry name" value="REDOX-CYCLING DRUG-SENSING TRANSCRIPTIONAL ACTIVATOR SOXR"/>
    <property type="match status" value="1"/>
</dbReference>
<dbReference type="PROSITE" id="PS50937">
    <property type="entry name" value="HTH_MERR_2"/>
    <property type="match status" value="1"/>
</dbReference>
<dbReference type="PATRIC" id="fig|1179773.3.peg.2748"/>
<dbReference type="GO" id="GO:0003677">
    <property type="term" value="F:DNA binding"/>
    <property type="evidence" value="ECO:0007669"/>
    <property type="project" value="UniProtKB-KW"/>
</dbReference>
<feature type="domain" description="HTH merR-type" evidence="2">
    <location>
        <begin position="11"/>
        <end position="80"/>
    </location>
</feature>
<dbReference type="PANTHER" id="PTHR30204:SF90">
    <property type="entry name" value="HTH-TYPE TRANSCRIPTIONAL ACTIVATOR MTA"/>
    <property type="match status" value="1"/>
</dbReference>
<keyword evidence="1" id="KW-0238">DNA-binding</keyword>
<name>K0K0K2_SACES</name>
<evidence type="ECO:0000259" key="2">
    <source>
        <dbReference type="PROSITE" id="PS50937"/>
    </source>
</evidence>
<evidence type="ECO:0000256" key="1">
    <source>
        <dbReference type="ARBA" id="ARBA00023125"/>
    </source>
</evidence>
<dbReference type="SUPFAM" id="SSF46955">
    <property type="entry name" value="Putative DNA-binding domain"/>
    <property type="match status" value="1"/>
</dbReference>
<dbReference type="eggNOG" id="COG0789">
    <property type="taxonomic scope" value="Bacteria"/>
</dbReference>
<dbReference type="PROSITE" id="PS00552">
    <property type="entry name" value="HTH_MERR_1"/>
    <property type="match status" value="1"/>
</dbReference>
<gene>
    <name evidence="3" type="ordered locus">BN6_27510</name>
</gene>
<dbReference type="AlphaFoldDB" id="K0K0K2"/>
<dbReference type="HOGENOM" id="CLU_060077_0_1_11"/>
<dbReference type="GO" id="GO:0003700">
    <property type="term" value="F:DNA-binding transcription factor activity"/>
    <property type="evidence" value="ECO:0007669"/>
    <property type="project" value="InterPro"/>
</dbReference>
<dbReference type="CDD" id="cd01106">
    <property type="entry name" value="HTH_TipAL-Mta"/>
    <property type="match status" value="1"/>
</dbReference>
<reference evidence="3 4" key="1">
    <citation type="journal article" date="2012" name="BMC Genomics">
        <title>Complete genome sequence of Saccharothrix espanaensis DSM 44229T and comparison to the other completely sequenced Pseudonocardiaceae.</title>
        <authorList>
            <person name="Strobel T."/>
            <person name="Al-Dilaimi A."/>
            <person name="Blom J."/>
            <person name="Gessner A."/>
            <person name="Kalinowski J."/>
            <person name="Luzhetska M."/>
            <person name="Puhler A."/>
            <person name="Szczepanowski R."/>
            <person name="Bechthold A."/>
            <person name="Ruckert C."/>
        </authorList>
    </citation>
    <scope>NUCLEOTIDE SEQUENCE [LARGE SCALE GENOMIC DNA]</scope>
    <source>
        <strain evidence="4">ATCC 51144 / DSM 44229 / JCM 9112 / NBRC 15066 / NRRL 15764</strain>
    </source>
</reference>
<dbReference type="STRING" id="1179773.BN6_27510"/>
<evidence type="ECO:0000313" key="3">
    <source>
        <dbReference type="EMBL" id="CCH30063.1"/>
    </source>
</evidence>
<protein>
    <recommendedName>
        <fullName evidence="2">HTH merR-type domain-containing protein</fullName>
    </recommendedName>
</protein>
<dbReference type="BioCyc" id="SESP1179773:BN6_RS13335-MONOMER"/>
<proteinExistence type="predicted"/>
<dbReference type="KEGG" id="sesp:BN6_27510"/>
<keyword evidence="4" id="KW-1185">Reference proteome</keyword>
<dbReference type="Pfam" id="PF13411">
    <property type="entry name" value="MerR_1"/>
    <property type="match status" value="1"/>
</dbReference>
<dbReference type="EMBL" id="HE804045">
    <property type="protein sequence ID" value="CCH30063.1"/>
    <property type="molecule type" value="Genomic_DNA"/>
</dbReference>
<dbReference type="InterPro" id="IPR047057">
    <property type="entry name" value="MerR_fam"/>
</dbReference>
<accession>K0K0K2</accession>
<dbReference type="PRINTS" id="PR00040">
    <property type="entry name" value="HTHMERR"/>
</dbReference>
<evidence type="ECO:0000313" key="4">
    <source>
        <dbReference type="Proteomes" id="UP000006281"/>
    </source>
</evidence>
<dbReference type="Proteomes" id="UP000006281">
    <property type="component" value="Chromosome"/>
</dbReference>
<organism evidence="3 4">
    <name type="scientific">Saccharothrix espanaensis (strain ATCC 51144 / DSM 44229 / JCM 9112 / NBRC 15066 / NRRL 15764)</name>
    <dbReference type="NCBI Taxonomy" id="1179773"/>
    <lineage>
        <taxon>Bacteria</taxon>
        <taxon>Bacillati</taxon>
        <taxon>Actinomycetota</taxon>
        <taxon>Actinomycetes</taxon>
        <taxon>Pseudonocardiales</taxon>
        <taxon>Pseudonocardiaceae</taxon>
        <taxon>Saccharothrix</taxon>
    </lineage>
</organism>
<dbReference type="InterPro" id="IPR009061">
    <property type="entry name" value="DNA-bd_dom_put_sf"/>
</dbReference>
<dbReference type="InterPro" id="IPR000551">
    <property type="entry name" value="MerR-type_HTH_dom"/>
</dbReference>
<dbReference type="SMART" id="SM00422">
    <property type="entry name" value="HTH_MERR"/>
    <property type="match status" value="1"/>
</dbReference>